<dbReference type="EMBL" id="CP068393">
    <property type="protein sequence ID" value="QUC66105.1"/>
    <property type="molecule type" value="Genomic_DNA"/>
</dbReference>
<evidence type="ECO:0000313" key="2">
    <source>
        <dbReference type="Proteomes" id="UP000682782"/>
    </source>
</evidence>
<protein>
    <submittedName>
        <fullName evidence="1">PD-(D/E)XK nuclease family protein</fullName>
    </submittedName>
</protein>
<accession>A0AC61N1R0</accession>
<dbReference type="Proteomes" id="UP000682782">
    <property type="component" value="Chromosome"/>
</dbReference>
<evidence type="ECO:0000313" key="1">
    <source>
        <dbReference type="EMBL" id="QUC66105.1"/>
    </source>
</evidence>
<organism evidence="1 2">
    <name type="scientific">Aristaeella hokkaidonensis</name>
    <dbReference type="NCBI Taxonomy" id="3046382"/>
    <lineage>
        <taxon>Bacteria</taxon>
        <taxon>Bacillati</taxon>
        <taxon>Bacillota</taxon>
        <taxon>Clostridia</taxon>
        <taxon>Eubacteriales</taxon>
        <taxon>Aristaeellaceae</taxon>
        <taxon>Aristaeella</taxon>
    </lineage>
</organism>
<gene>
    <name evidence="1" type="ORF">JYE49_09510</name>
</gene>
<name>A0AC61N1R0_9FIRM</name>
<proteinExistence type="predicted"/>
<sequence>MISMQFNNTISERDMDLLFVESILTDPEFCRLLIDKTNLKGKPFHVISAELSKSDSDLGESDITVVIDIKGDKYGLLIEDKIDAIAMPEQHDRYTKRGKKGIKACEYKDFRVFILCPEKYYMNNDEAKLYEHILTYEECKGYYDSKDDPLNAFRSQQIEQAITKAKKPASINVNEKANAFLKQYIRYQKENYPTLDLSTKEDKNGWWTDYRTELGSVYINHKIEDGYVDLTFPKASDKIDKAKVIAEWARQHKISDVSVVKTQKSAMFRIHVPKLDIIKGFEFVDKDELNQCFDAIKELTDFANIIEIANTITFR</sequence>
<reference evidence="1" key="1">
    <citation type="submission" date="2021-01" db="EMBL/GenBank/DDBJ databases">
        <title>Complete genome sequence of Clostridiales bacterium R-7.</title>
        <authorList>
            <person name="Mahoney-Kurpe S.C."/>
            <person name="Palevich N."/>
            <person name="Koike S."/>
            <person name="Moon C.D."/>
            <person name="Attwood G.T."/>
        </authorList>
    </citation>
    <scope>NUCLEOTIDE SEQUENCE</scope>
    <source>
        <strain evidence="1">R-7</strain>
    </source>
</reference>
<keyword evidence="2" id="KW-1185">Reference proteome</keyword>